<name>A0A6V8PQV2_9ACTN</name>
<dbReference type="Proteomes" id="UP000568877">
    <property type="component" value="Unassembled WGS sequence"/>
</dbReference>
<dbReference type="AlphaFoldDB" id="A0A6V8PQV2"/>
<reference evidence="1 2" key="1">
    <citation type="journal article" date="2020" name="Front. Microbiol.">
        <title>Single-cell genomics of novel Actinobacteria with the Wood-Ljungdahl pathway discovered in a serpentinizing system.</title>
        <authorList>
            <person name="Merino N."/>
            <person name="Kawai M."/>
            <person name="Boyd E.S."/>
            <person name="Colman D.R."/>
            <person name="McGlynn S.E."/>
            <person name="Nealson K.H."/>
            <person name="Kurokawa K."/>
            <person name="Hongoh Y."/>
        </authorList>
    </citation>
    <scope>NUCLEOTIDE SEQUENCE [LARGE SCALE GENOMIC DNA]</scope>
    <source>
        <strain evidence="1 2">S42</strain>
    </source>
</reference>
<comment type="caution">
    <text evidence="1">The sequence shown here is derived from an EMBL/GenBank/DDBJ whole genome shotgun (WGS) entry which is preliminary data.</text>
</comment>
<dbReference type="EMBL" id="BLSA01000973">
    <property type="protein sequence ID" value="GFP34134.1"/>
    <property type="molecule type" value="Genomic_DNA"/>
</dbReference>
<accession>A0A6V8PQV2</accession>
<evidence type="ECO:0008006" key="3">
    <source>
        <dbReference type="Google" id="ProtNLM"/>
    </source>
</evidence>
<evidence type="ECO:0000313" key="2">
    <source>
        <dbReference type="Proteomes" id="UP000568877"/>
    </source>
</evidence>
<sequence>MGKYENLLKEIEEITYTDNLKDYHDFVYWFIEVSFGIGKEQILNSICDGTHDKWVDAVIIDDIERKVTVIQSKFEHRGNKVQIAESEIKLFTTVKNYFES</sequence>
<gene>
    <name evidence="1" type="ORF">HKBW3S42_02474</name>
</gene>
<organism evidence="1 2">
    <name type="scientific">Candidatus Hakubella thermalkaliphila</name>
    <dbReference type="NCBI Taxonomy" id="2754717"/>
    <lineage>
        <taxon>Bacteria</taxon>
        <taxon>Bacillati</taxon>
        <taxon>Actinomycetota</taxon>
        <taxon>Actinomycetota incertae sedis</taxon>
        <taxon>Candidatus Hakubellales</taxon>
        <taxon>Candidatus Hakubellaceae</taxon>
        <taxon>Candidatus Hakubella</taxon>
    </lineage>
</organism>
<proteinExistence type="predicted"/>
<evidence type="ECO:0000313" key="1">
    <source>
        <dbReference type="EMBL" id="GFP34134.1"/>
    </source>
</evidence>
<feature type="non-terminal residue" evidence="1">
    <location>
        <position position="100"/>
    </location>
</feature>
<protein>
    <recommendedName>
        <fullName evidence="3">Restriction endonuclease type IV Mrr domain-containing protein</fullName>
    </recommendedName>
</protein>